<dbReference type="SUPFAM" id="SSF49265">
    <property type="entry name" value="Fibronectin type III"/>
    <property type="match status" value="1"/>
</dbReference>
<dbReference type="PROSITE" id="PS50853">
    <property type="entry name" value="FN3"/>
    <property type="match status" value="1"/>
</dbReference>
<proteinExistence type="predicted"/>
<feature type="domain" description="Fibronectin type-III" evidence="4">
    <location>
        <begin position="37"/>
        <end position="128"/>
    </location>
</feature>
<feature type="signal peptide" evidence="3">
    <location>
        <begin position="1"/>
        <end position="24"/>
    </location>
</feature>
<keyword evidence="2" id="KW-0624">Polysaccharide degradation</keyword>
<sequence length="505" mass="54815">MKTSLLRRAAAAALALGLASPVSALPAASTAMAQTAALAAPKTASVTTTSVNLSWPGYAGAHHYEVRHSTSPAFTNAAVEKKYDSRNVGGLDNATTYYVQYRALIQVGRDTYRSTDWSNTLKVTTEARFPGEFTSLKYTGGQDSVTVRWNKTAYTTHYTVVVADDHNMTRNKRTFTNVTGTSLTIRNLSQGSRSGYATFVKVSAHNKTFKKRTSQRLTAYASAPKIAGTETVKMATQNLLCSTCTVPGKKFASWNTRVKIHLATVKAQNPDVLILNEAWNQPIPGTKKTRSMDGFSAGLKKQGYALDTKLEKAGQTAIPNRVAYKSAKYKLVTKGSFKLPTAKGENQRTAAWALLKSRKTGKQFYAVSTHVSVDLPQTGAKSKKSSAELVVKKMAAINKKNLPMVLGGDMNSSFYQQPNAPHTTFVHAGWTDTASSAKRTNYLYPTTHFGTGKKLEQTYGRIDYLFTKNISGTVSYKNVVTVKGGKVVSNHGSDHTMVTATAKLP</sequence>
<evidence type="ECO:0000259" key="4">
    <source>
        <dbReference type="PROSITE" id="PS50853"/>
    </source>
</evidence>
<dbReference type="SUPFAM" id="SSF56219">
    <property type="entry name" value="DNase I-like"/>
    <property type="match status" value="1"/>
</dbReference>
<gene>
    <name evidence="5" type="ORF">GCM10023081_25120</name>
</gene>
<keyword evidence="1" id="KW-0326">Glycosidase</keyword>
<dbReference type="InterPro" id="IPR036116">
    <property type="entry name" value="FN3_sf"/>
</dbReference>
<dbReference type="Gene3D" id="2.60.40.10">
    <property type="entry name" value="Immunoglobulins"/>
    <property type="match status" value="1"/>
</dbReference>
<organism evidence="5 6">
    <name type="scientific">Arthrobacter ginkgonis</name>
    <dbReference type="NCBI Taxonomy" id="1630594"/>
    <lineage>
        <taxon>Bacteria</taxon>
        <taxon>Bacillati</taxon>
        <taxon>Actinomycetota</taxon>
        <taxon>Actinomycetes</taxon>
        <taxon>Micrococcales</taxon>
        <taxon>Micrococcaceae</taxon>
        <taxon>Arthrobacter</taxon>
    </lineage>
</organism>
<dbReference type="Proteomes" id="UP001500752">
    <property type="component" value="Unassembled WGS sequence"/>
</dbReference>
<dbReference type="Gene3D" id="3.60.10.10">
    <property type="entry name" value="Endonuclease/exonuclease/phosphatase"/>
    <property type="match status" value="1"/>
</dbReference>
<accession>A0ABP7CG23</accession>
<evidence type="ECO:0000256" key="3">
    <source>
        <dbReference type="SAM" id="SignalP"/>
    </source>
</evidence>
<evidence type="ECO:0000313" key="5">
    <source>
        <dbReference type="EMBL" id="GAA3686804.1"/>
    </source>
</evidence>
<keyword evidence="1" id="KW-0378">Hydrolase</keyword>
<evidence type="ECO:0000256" key="2">
    <source>
        <dbReference type="ARBA" id="ARBA00023326"/>
    </source>
</evidence>
<dbReference type="InterPro" id="IPR003961">
    <property type="entry name" value="FN3_dom"/>
</dbReference>
<keyword evidence="6" id="KW-1185">Reference proteome</keyword>
<keyword evidence="2" id="KW-0119">Carbohydrate metabolism</keyword>
<dbReference type="InterPro" id="IPR036691">
    <property type="entry name" value="Endo/exonu/phosph_ase_sf"/>
</dbReference>
<dbReference type="EMBL" id="BAABEO010000017">
    <property type="protein sequence ID" value="GAA3686804.1"/>
    <property type="molecule type" value="Genomic_DNA"/>
</dbReference>
<protein>
    <recommendedName>
        <fullName evidence="4">Fibronectin type-III domain-containing protein</fullName>
    </recommendedName>
</protein>
<feature type="chain" id="PRO_5045045221" description="Fibronectin type-III domain-containing protein" evidence="3">
    <location>
        <begin position="25"/>
        <end position="505"/>
    </location>
</feature>
<dbReference type="InterPro" id="IPR013783">
    <property type="entry name" value="Ig-like_fold"/>
</dbReference>
<comment type="caution">
    <text evidence="5">The sequence shown here is derived from an EMBL/GenBank/DDBJ whole genome shotgun (WGS) entry which is preliminary data.</text>
</comment>
<reference evidence="6" key="1">
    <citation type="journal article" date="2019" name="Int. J. Syst. Evol. Microbiol.">
        <title>The Global Catalogue of Microorganisms (GCM) 10K type strain sequencing project: providing services to taxonomists for standard genome sequencing and annotation.</title>
        <authorList>
            <consortium name="The Broad Institute Genomics Platform"/>
            <consortium name="The Broad Institute Genome Sequencing Center for Infectious Disease"/>
            <person name="Wu L."/>
            <person name="Ma J."/>
        </authorList>
    </citation>
    <scope>NUCLEOTIDE SEQUENCE [LARGE SCALE GENOMIC DNA]</scope>
    <source>
        <strain evidence="6">JCM 30742</strain>
    </source>
</reference>
<name>A0ABP7CG23_9MICC</name>
<evidence type="ECO:0000256" key="1">
    <source>
        <dbReference type="ARBA" id="ARBA00023295"/>
    </source>
</evidence>
<dbReference type="RefSeq" id="WP_345151187.1">
    <property type="nucleotide sequence ID" value="NZ_BAABEO010000017.1"/>
</dbReference>
<keyword evidence="3" id="KW-0732">Signal</keyword>
<evidence type="ECO:0000313" key="6">
    <source>
        <dbReference type="Proteomes" id="UP001500752"/>
    </source>
</evidence>